<name>A0ABT3XLZ5_9FLAO</name>
<dbReference type="Proteomes" id="UP001073122">
    <property type="component" value="Unassembled WGS sequence"/>
</dbReference>
<evidence type="ECO:0000259" key="1">
    <source>
        <dbReference type="Pfam" id="PF00535"/>
    </source>
</evidence>
<dbReference type="PANTHER" id="PTHR22916">
    <property type="entry name" value="GLYCOSYLTRANSFERASE"/>
    <property type="match status" value="1"/>
</dbReference>
<comment type="caution">
    <text evidence="2">The sequence shown here is derived from an EMBL/GenBank/DDBJ whole genome shotgun (WGS) entry which is preliminary data.</text>
</comment>
<dbReference type="EC" id="2.4.-.-" evidence="2"/>
<dbReference type="EMBL" id="JAOVZW010000001">
    <property type="protein sequence ID" value="MCX8522343.1"/>
    <property type="molecule type" value="Genomic_DNA"/>
</dbReference>
<dbReference type="InterPro" id="IPR001173">
    <property type="entry name" value="Glyco_trans_2-like"/>
</dbReference>
<dbReference type="GO" id="GO:0016757">
    <property type="term" value="F:glycosyltransferase activity"/>
    <property type="evidence" value="ECO:0007669"/>
    <property type="project" value="UniProtKB-KW"/>
</dbReference>
<dbReference type="Pfam" id="PF00535">
    <property type="entry name" value="Glycos_transf_2"/>
    <property type="match status" value="1"/>
</dbReference>
<keyword evidence="3" id="KW-1185">Reference proteome</keyword>
<feature type="domain" description="Glycosyltransferase 2-like" evidence="1">
    <location>
        <begin position="13"/>
        <end position="172"/>
    </location>
</feature>
<organism evidence="2 3">
    <name type="scientific">Chryseobacterium formosus</name>
    <dbReference type="NCBI Taxonomy" id="1537363"/>
    <lineage>
        <taxon>Bacteria</taxon>
        <taxon>Pseudomonadati</taxon>
        <taxon>Bacteroidota</taxon>
        <taxon>Flavobacteriia</taxon>
        <taxon>Flavobacteriales</taxon>
        <taxon>Weeksellaceae</taxon>
        <taxon>Chryseobacterium group</taxon>
        <taxon>Chryseobacterium</taxon>
    </lineage>
</organism>
<keyword evidence="2" id="KW-0808">Transferase</keyword>
<accession>A0ABT3XLZ5</accession>
<dbReference type="InterPro" id="IPR029044">
    <property type="entry name" value="Nucleotide-diphossugar_trans"/>
</dbReference>
<dbReference type="Gene3D" id="3.90.550.10">
    <property type="entry name" value="Spore Coat Polysaccharide Biosynthesis Protein SpsA, Chain A"/>
    <property type="match status" value="1"/>
</dbReference>
<sequence>MKNLLTKTMMKFSVLVANYNNGKFFKDCYESILAQEYKNWEVVIIDDCSTDDSVEIIKNIIGNDERFKLYENDANYGVGVTKSKLIELATGDFCGYLDPDDVIKPNALKSPVEVFKKNKNIVLTYSRLAKCDENLNILNEFKSAMQVPNGSKVFFNFPIQIAPFVAFRRDVYLNKTNKINPELKIAEDQDLYFKMYEVGKVHFIDQTDYLYRAHSGGISQNDNKQKSYEYYARSIWEAMKRRNISHINGKPIPESYENTQEIFDILEYQNKIPFRIKKKILVILQKLFG</sequence>
<dbReference type="SUPFAM" id="SSF53448">
    <property type="entry name" value="Nucleotide-diphospho-sugar transferases"/>
    <property type="match status" value="1"/>
</dbReference>
<gene>
    <name evidence="2" type="ORF">OF897_00205</name>
</gene>
<reference evidence="2" key="1">
    <citation type="submission" date="2022-10" db="EMBL/GenBank/DDBJ databases">
        <title>Chryseobacterium sp. nov., a novel bacterial species.</title>
        <authorList>
            <person name="Cao Y."/>
        </authorList>
    </citation>
    <scope>NUCLEOTIDE SEQUENCE</scope>
    <source>
        <strain evidence="2">CCTCC AB2015118</strain>
    </source>
</reference>
<keyword evidence="2" id="KW-0328">Glycosyltransferase</keyword>
<proteinExistence type="predicted"/>
<evidence type="ECO:0000313" key="3">
    <source>
        <dbReference type="Proteomes" id="UP001073122"/>
    </source>
</evidence>
<evidence type="ECO:0000313" key="2">
    <source>
        <dbReference type="EMBL" id="MCX8522343.1"/>
    </source>
</evidence>
<dbReference type="PANTHER" id="PTHR22916:SF3">
    <property type="entry name" value="UDP-GLCNAC:BETAGAL BETA-1,3-N-ACETYLGLUCOSAMINYLTRANSFERASE-LIKE PROTEIN 1"/>
    <property type="match status" value="1"/>
</dbReference>
<protein>
    <submittedName>
        <fullName evidence="2">Glycosyltransferase</fullName>
        <ecNumber evidence="2">2.4.-.-</ecNumber>
    </submittedName>
</protein>